<dbReference type="PANTHER" id="PTHR24305:SF112">
    <property type="entry name" value="L-ORNITHINE-N5-MONOOXYGENASE (EUROFUNG)"/>
    <property type="match status" value="1"/>
</dbReference>
<evidence type="ECO:0000256" key="11">
    <source>
        <dbReference type="ARBA" id="ARBA00023136"/>
    </source>
</evidence>
<dbReference type="InterPro" id="IPR036396">
    <property type="entry name" value="Cyt_P450_sf"/>
</dbReference>
<evidence type="ECO:0000256" key="1">
    <source>
        <dbReference type="ARBA" id="ARBA00001971"/>
    </source>
</evidence>
<comment type="caution">
    <text evidence="13">The sequence shown here is derived from an EMBL/GenBank/DDBJ whole genome shotgun (WGS) entry which is preliminary data.</text>
</comment>
<evidence type="ECO:0000313" key="13">
    <source>
        <dbReference type="EMBL" id="KAK7541557.1"/>
    </source>
</evidence>
<name>A0ABR1M268_9PEZI</name>
<keyword evidence="6" id="KW-0479">Metal-binding</keyword>
<keyword evidence="4" id="KW-0349">Heme</keyword>
<evidence type="ECO:0000256" key="5">
    <source>
        <dbReference type="ARBA" id="ARBA00022692"/>
    </source>
</evidence>
<keyword evidence="11 12" id="KW-0472">Membrane</keyword>
<gene>
    <name evidence="13" type="ORF">IWX46DRAFT_661536</name>
</gene>
<evidence type="ECO:0000256" key="9">
    <source>
        <dbReference type="ARBA" id="ARBA00023004"/>
    </source>
</evidence>
<evidence type="ECO:0000256" key="12">
    <source>
        <dbReference type="SAM" id="Phobius"/>
    </source>
</evidence>
<dbReference type="Proteomes" id="UP001365128">
    <property type="component" value="Unassembled WGS sequence"/>
</dbReference>
<dbReference type="Pfam" id="PF00067">
    <property type="entry name" value="p450"/>
    <property type="match status" value="1"/>
</dbReference>
<keyword evidence="8" id="KW-0560">Oxidoreductase</keyword>
<keyword evidence="7 12" id="KW-1133">Transmembrane helix</keyword>
<accession>A0ABR1M268</accession>
<evidence type="ECO:0000256" key="4">
    <source>
        <dbReference type="ARBA" id="ARBA00022617"/>
    </source>
</evidence>
<evidence type="ECO:0000256" key="2">
    <source>
        <dbReference type="ARBA" id="ARBA00004370"/>
    </source>
</evidence>
<dbReference type="InterPro" id="IPR050121">
    <property type="entry name" value="Cytochrome_P450_monoxygenase"/>
</dbReference>
<sequence length="542" mass="61336">MAGQPPFVFGAAALAGVFTWAAYFHKGEHHLYPLRYARNFIALFILGTAILAIVDQVSYSNAALQMATIAASYLAGIFTSLITWRLFFSPLNKFPGPFMTRLSSFWMAFHVGNSEAYKLVTKLHEEHGDFVRVGSNDLSIIDPDAVPLIYSFGTKCTKAIWYDNDYPLASMHSSRDRQYHDARRRLWSISFSDKALRGYELRVQKYTSSLVRQLCAFSGQPVDATKWFSFFAYDIMGELAFGKSFGTLDKGEEHFAISLLGEGMQGLAFLLPTWFFRCLAHTPLAAPYWRFFNYCNKQFEERAKNQPDVPDIMSPLIDQFSDKQMPDIEKTRCQGDSRLIIVAGSDTTSATLTHAMYHLALEPQHIDKLREEINPKIQSDGSINHRDIQDLPHLNGVINEALRLHPAVPTALQRVTPPEGIEVNGTYIPGETTVWCPQYVLGRSEKVYAEPNRFLPERWYAKKEMVKKEKAFFPFSTGVYGCIGKPLALMELRLVIAKLLMAFDIQFAPGETGEDLLNKTRDHFTVECGELHLVFKERSAAA</sequence>
<feature type="transmembrane region" description="Helical" evidence="12">
    <location>
        <begin position="6"/>
        <end position="24"/>
    </location>
</feature>
<proteinExistence type="inferred from homology"/>
<dbReference type="EMBL" id="JBBPDW010000024">
    <property type="protein sequence ID" value="KAK7541557.1"/>
    <property type="molecule type" value="Genomic_DNA"/>
</dbReference>
<comment type="similarity">
    <text evidence="3">Belongs to the cytochrome P450 family.</text>
</comment>
<keyword evidence="10" id="KW-0503">Monooxygenase</keyword>
<feature type="transmembrane region" description="Helical" evidence="12">
    <location>
        <begin position="66"/>
        <end position="88"/>
    </location>
</feature>
<evidence type="ECO:0000256" key="10">
    <source>
        <dbReference type="ARBA" id="ARBA00023033"/>
    </source>
</evidence>
<dbReference type="PRINTS" id="PR00385">
    <property type="entry name" value="P450"/>
</dbReference>
<dbReference type="Gene3D" id="1.10.630.10">
    <property type="entry name" value="Cytochrome P450"/>
    <property type="match status" value="1"/>
</dbReference>
<comment type="cofactor">
    <cofactor evidence="1">
        <name>heme</name>
        <dbReference type="ChEBI" id="CHEBI:30413"/>
    </cofactor>
</comment>
<dbReference type="PRINTS" id="PR00463">
    <property type="entry name" value="EP450I"/>
</dbReference>
<comment type="subcellular location">
    <subcellularLocation>
        <location evidence="2">Membrane</location>
    </subcellularLocation>
</comment>
<dbReference type="InterPro" id="IPR001128">
    <property type="entry name" value="Cyt_P450"/>
</dbReference>
<dbReference type="CDD" id="cd11061">
    <property type="entry name" value="CYP67-like"/>
    <property type="match status" value="1"/>
</dbReference>
<reference evidence="13 14" key="1">
    <citation type="submission" date="2024-04" db="EMBL/GenBank/DDBJ databases">
        <title>Phyllosticta paracitricarpa is synonymous to the EU quarantine fungus P. citricarpa based on phylogenomic analyses.</title>
        <authorList>
            <consortium name="Lawrence Berkeley National Laboratory"/>
            <person name="Van Ingen-Buijs V.A."/>
            <person name="Van Westerhoven A.C."/>
            <person name="Haridas S."/>
            <person name="Skiadas P."/>
            <person name="Martin F."/>
            <person name="Groenewald J.Z."/>
            <person name="Crous P.W."/>
            <person name="Seidl M.F."/>
        </authorList>
    </citation>
    <scope>NUCLEOTIDE SEQUENCE [LARGE SCALE GENOMIC DNA]</scope>
    <source>
        <strain evidence="13 14">CBS 122670</strain>
    </source>
</reference>
<dbReference type="InterPro" id="IPR002401">
    <property type="entry name" value="Cyt_P450_E_grp-I"/>
</dbReference>
<feature type="transmembrane region" description="Helical" evidence="12">
    <location>
        <begin position="36"/>
        <end position="54"/>
    </location>
</feature>
<keyword evidence="9" id="KW-0408">Iron</keyword>
<keyword evidence="5 12" id="KW-0812">Transmembrane</keyword>
<keyword evidence="14" id="KW-1185">Reference proteome</keyword>
<evidence type="ECO:0000256" key="8">
    <source>
        <dbReference type="ARBA" id="ARBA00023002"/>
    </source>
</evidence>
<protein>
    <submittedName>
        <fullName evidence="13">Cytochrome P450</fullName>
    </submittedName>
</protein>
<dbReference type="PANTHER" id="PTHR24305">
    <property type="entry name" value="CYTOCHROME P450"/>
    <property type="match status" value="1"/>
</dbReference>
<organism evidence="13 14">
    <name type="scientific">Phyllosticta citricarpa</name>
    <dbReference type="NCBI Taxonomy" id="55181"/>
    <lineage>
        <taxon>Eukaryota</taxon>
        <taxon>Fungi</taxon>
        <taxon>Dikarya</taxon>
        <taxon>Ascomycota</taxon>
        <taxon>Pezizomycotina</taxon>
        <taxon>Dothideomycetes</taxon>
        <taxon>Dothideomycetes incertae sedis</taxon>
        <taxon>Botryosphaeriales</taxon>
        <taxon>Phyllostictaceae</taxon>
        <taxon>Phyllosticta</taxon>
    </lineage>
</organism>
<evidence type="ECO:0000256" key="7">
    <source>
        <dbReference type="ARBA" id="ARBA00022989"/>
    </source>
</evidence>
<dbReference type="SUPFAM" id="SSF48264">
    <property type="entry name" value="Cytochrome P450"/>
    <property type="match status" value="1"/>
</dbReference>
<evidence type="ECO:0000313" key="14">
    <source>
        <dbReference type="Proteomes" id="UP001365128"/>
    </source>
</evidence>
<evidence type="ECO:0000256" key="6">
    <source>
        <dbReference type="ARBA" id="ARBA00022723"/>
    </source>
</evidence>
<evidence type="ECO:0000256" key="3">
    <source>
        <dbReference type="ARBA" id="ARBA00010617"/>
    </source>
</evidence>